<dbReference type="AlphaFoldDB" id="A0AAE0CGN3"/>
<gene>
    <name evidence="2" type="ORF">Ddye_011271</name>
</gene>
<dbReference type="PANTHER" id="PTHR46890">
    <property type="entry name" value="NON-LTR RETROLELEMENT REVERSE TRANSCRIPTASE-LIKE PROTEIN-RELATED"/>
    <property type="match status" value="1"/>
</dbReference>
<reference evidence="2" key="1">
    <citation type="journal article" date="2023" name="Plant J.">
        <title>Genome sequences and population genomics provide insights into the demographic history, inbreeding, and mutation load of two 'living fossil' tree species of Dipteronia.</title>
        <authorList>
            <person name="Feng Y."/>
            <person name="Comes H.P."/>
            <person name="Chen J."/>
            <person name="Zhu S."/>
            <person name="Lu R."/>
            <person name="Zhang X."/>
            <person name="Li P."/>
            <person name="Qiu J."/>
            <person name="Olsen K.M."/>
            <person name="Qiu Y."/>
        </authorList>
    </citation>
    <scope>NUCLEOTIDE SEQUENCE</scope>
    <source>
        <strain evidence="2">KIB01</strain>
    </source>
</reference>
<sequence>MKDFQPISLVNSLYKILAKVLANRFKRVISSVIGDTQMTFVKDRQILDSFVVAEELSHHWKRNNDGGVMVKLDFEKAYYSLDLSFLDNMLQDMGFGEKWRQWIGSCVSTHVLSILVNISPTRHMS</sequence>
<keyword evidence="3" id="KW-1185">Reference proteome</keyword>
<feature type="domain" description="Reverse transcriptase" evidence="1">
    <location>
        <begin position="2"/>
        <end position="110"/>
    </location>
</feature>
<comment type="caution">
    <text evidence="2">The sequence shown here is derived from an EMBL/GenBank/DDBJ whole genome shotgun (WGS) entry which is preliminary data.</text>
</comment>
<name>A0AAE0CGN3_9ROSI</name>
<dbReference type="InterPro" id="IPR052343">
    <property type="entry name" value="Retrotransposon-Effector_Assoc"/>
</dbReference>
<protein>
    <recommendedName>
        <fullName evidence="1">Reverse transcriptase domain-containing protein</fullName>
    </recommendedName>
</protein>
<accession>A0AAE0CGN3</accession>
<dbReference type="PANTHER" id="PTHR46890:SF48">
    <property type="entry name" value="RNA-DIRECTED DNA POLYMERASE"/>
    <property type="match status" value="1"/>
</dbReference>
<organism evidence="2 3">
    <name type="scientific">Dipteronia dyeriana</name>
    <dbReference type="NCBI Taxonomy" id="168575"/>
    <lineage>
        <taxon>Eukaryota</taxon>
        <taxon>Viridiplantae</taxon>
        <taxon>Streptophyta</taxon>
        <taxon>Embryophyta</taxon>
        <taxon>Tracheophyta</taxon>
        <taxon>Spermatophyta</taxon>
        <taxon>Magnoliopsida</taxon>
        <taxon>eudicotyledons</taxon>
        <taxon>Gunneridae</taxon>
        <taxon>Pentapetalae</taxon>
        <taxon>rosids</taxon>
        <taxon>malvids</taxon>
        <taxon>Sapindales</taxon>
        <taxon>Sapindaceae</taxon>
        <taxon>Hippocastanoideae</taxon>
        <taxon>Acereae</taxon>
        <taxon>Dipteronia</taxon>
    </lineage>
</organism>
<proteinExistence type="predicted"/>
<dbReference type="Proteomes" id="UP001280121">
    <property type="component" value="Unassembled WGS sequence"/>
</dbReference>
<evidence type="ECO:0000313" key="2">
    <source>
        <dbReference type="EMBL" id="KAK2651415.1"/>
    </source>
</evidence>
<dbReference type="EMBL" id="JANJYI010000004">
    <property type="protein sequence ID" value="KAK2651415.1"/>
    <property type="molecule type" value="Genomic_DNA"/>
</dbReference>
<dbReference type="InterPro" id="IPR000477">
    <property type="entry name" value="RT_dom"/>
</dbReference>
<evidence type="ECO:0000313" key="3">
    <source>
        <dbReference type="Proteomes" id="UP001280121"/>
    </source>
</evidence>
<evidence type="ECO:0000259" key="1">
    <source>
        <dbReference type="Pfam" id="PF00078"/>
    </source>
</evidence>
<dbReference type="Pfam" id="PF00078">
    <property type="entry name" value="RVT_1"/>
    <property type="match status" value="1"/>
</dbReference>